<evidence type="ECO:0000259" key="6">
    <source>
        <dbReference type="Pfam" id="PF17803"/>
    </source>
</evidence>
<name>A0ABQ6LU20_9RHOB</name>
<dbReference type="PANTHER" id="PTHR45739:SF8">
    <property type="entry name" value="FRAS1-RELATED EXTRACELLULAR MATRIX PROTEIN 1"/>
    <property type="match status" value="1"/>
</dbReference>
<dbReference type="Pfam" id="PF17803">
    <property type="entry name" value="Cadherin_4"/>
    <property type="match status" value="1"/>
</dbReference>
<keyword evidence="8" id="KW-1185">Reference proteome</keyword>
<dbReference type="NCBIfam" id="TIGR01965">
    <property type="entry name" value="VCBS_repeat"/>
    <property type="match status" value="1"/>
</dbReference>
<dbReference type="Pfam" id="PF16184">
    <property type="entry name" value="Cadherin_3"/>
    <property type="match status" value="1"/>
</dbReference>
<feature type="domain" description="DUF4214" evidence="5">
    <location>
        <begin position="1941"/>
        <end position="2009"/>
    </location>
</feature>
<dbReference type="SUPFAM" id="SSF51126">
    <property type="entry name" value="Pectin lyase-like"/>
    <property type="match status" value="1"/>
</dbReference>
<comment type="caution">
    <text evidence="7">The sequence shown here is derived from an EMBL/GenBank/DDBJ whole genome shotgun (WGS) entry which is preliminary data.</text>
</comment>
<evidence type="ECO:0000259" key="5">
    <source>
        <dbReference type="Pfam" id="PF13946"/>
    </source>
</evidence>
<feature type="compositionally biased region" description="Acidic residues" evidence="4">
    <location>
        <begin position="1678"/>
        <end position="1698"/>
    </location>
</feature>
<dbReference type="PROSITE" id="PS51854">
    <property type="entry name" value="CSPG"/>
    <property type="match status" value="1"/>
</dbReference>
<dbReference type="Pfam" id="PF13946">
    <property type="entry name" value="DUF4214"/>
    <property type="match status" value="1"/>
</dbReference>
<dbReference type="RefSeq" id="WP_285674929.1">
    <property type="nucleotide sequence ID" value="NZ_BSYI01000074.1"/>
</dbReference>
<dbReference type="InterPro" id="IPR011050">
    <property type="entry name" value="Pectin_lyase_fold/virulence"/>
</dbReference>
<feature type="region of interest" description="Disordered" evidence="4">
    <location>
        <begin position="1727"/>
        <end position="1750"/>
    </location>
</feature>
<evidence type="ECO:0008006" key="9">
    <source>
        <dbReference type="Google" id="ProtNLM"/>
    </source>
</evidence>
<dbReference type="PANTHER" id="PTHR45739">
    <property type="entry name" value="MATRIX PROTEIN, PUTATIVE-RELATED"/>
    <property type="match status" value="1"/>
</dbReference>
<keyword evidence="2" id="KW-0677">Repeat</keyword>
<keyword evidence="3" id="KW-0325">Glycoprotein</keyword>
<gene>
    <name evidence="7" type="ORF">LNKW23_47650</name>
</gene>
<dbReference type="Proteomes" id="UP001239909">
    <property type="component" value="Unassembled WGS sequence"/>
</dbReference>
<dbReference type="InterPro" id="IPR025282">
    <property type="entry name" value="DUF4214"/>
</dbReference>
<evidence type="ECO:0000313" key="7">
    <source>
        <dbReference type="EMBL" id="GMG85542.1"/>
    </source>
</evidence>
<accession>A0ABQ6LU20</accession>
<feature type="region of interest" description="Disordered" evidence="4">
    <location>
        <begin position="1666"/>
        <end position="1710"/>
    </location>
</feature>
<dbReference type="InterPro" id="IPR010221">
    <property type="entry name" value="VCBS_dom"/>
</dbReference>
<evidence type="ECO:0000256" key="1">
    <source>
        <dbReference type="ARBA" id="ARBA00022729"/>
    </source>
</evidence>
<dbReference type="InterPro" id="IPR051561">
    <property type="entry name" value="FRAS1_ECM"/>
</dbReference>
<dbReference type="InterPro" id="IPR040853">
    <property type="entry name" value="RapA2_cadherin-like"/>
</dbReference>
<dbReference type="Pfam" id="PF17963">
    <property type="entry name" value="Big_9"/>
    <property type="match status" value="2"/>
</dbReference>
<sequence>MSAIVVTTLDDVIGVDGEVSLREAIIAANTDMAGFDAPAGEAGAPDTITFAPALSGGTIHLTATLPTLTGETVIDGDIDGDGRPDITITGDVDGDDPLVQDLLGNLISDDSVLLLTTPENSDNLDTIFEIAGTATLNGLVITGAVPNGDPPLPMIVGGAGSSITVTNSSISGNFSISAISNVGGTTVLDTVLLSDSIFIEGISQINGTLEARNLNLYRADSFSNLLYIEDSVASLVNSTITDSFTPNFLFGVSGSDFDIVHTTMTGNIADFAVFEAAGGNLGITNSIISGNGSLPLFAAEFVTPPHQVTDSIIGGDPADYFAEIDPVTEGGMLRDNGGPLPTVLLRVDNDNPAIDIGTAVGLGLLTDARGEFRAIDFPGIANGGALDTADAGAVEMRIPDPLIVTTADDELDDASAGANIADMGGAGDLSLREALHLANNAVGPSRILFDETVFTGGAASLIRLGLGTLTISDDVEIDADLDDDGRPDVTVSGDADGDDLTTTDALGNTITDTASNGDVADRLSDNARVFEITDGTVEIDGLVVTGGYAEGSVGSAAERGGGIHVAFGAELAIANSSISGNVAERFGGGIRTEIASILTVTNSTVAGNATELGAGGGISNLGFADISASTISGNTAQASGGGIDTAFGTLSLANATVAGNTAGAGGVGDGGGIRNSTGGRVDLDSTTITGNSAADSGGGFFNTPGAIGTGNAGGDVTIANSIVLGNTAGTDAETSGPRTVVSNSITGTEAPATVFANLDGTGGALALTAGDVETVTLRAAADNPAIDAATSGLASDARGLLRGIDIAGVANGGLDDLGAYEIQPGDVPGIVSITRGLGLIELTNADILAFTLTFSEAVTVDAADLAITGGSTASVDYFSGSGAEWTFRVIGGDLAGFDGTVGLELAATQDITSVAGGQPLLVTTAPVSETFTLDNTAPAVDTNAGATLDEGTAAEIGAAALASTDGRAAAGGVIYEVTTAVANGTLFLDTTPDGLFTAGETVLGFGASFTQADIDAGLLHYQHDGGETTEDGFGFSVSDGLNTLADQSFAIMVDPVNDPPVAEDDAFETPANIVLSGGNVLSDNGSGADSDVDSPTLTVTEVNGAAADVGETVTLASGASLTLNADGSFIYDAAGAFDALSAGEEDTDGFTYQIGDGSGGFDTAAVTVTVTGLNNAPENTVPGAQETDEDTALAIPSVSITDVEGDAITTMLSVEHGTLSASGPAAISGGGSDAVTMAGSLADVNATLATLGYQPDADYFGPDTLTVATQDDGGTADGGMDSDTDTVAITVLSVNDAPVNSVPGPQETDEDTALAIPSVSIADVEGDAVTTMLSVGHGTLSVSGPATVSQNGTDAVTLAGSLADVNATLATLGYQPDADFFGADTLTVATQDDGGTANGGMDSDTDTVAITVGSVEDAPEIEADGTDPTYIENADPVAVFSGAILDPVEAGQRIDGIGLDISGLLDGALEMLTIDGAALALTDGTTISLPGGGTATVSGNADRVSVTLSGLGLNPGEAAALLDGIGFSVAGENPSAGVRQVRLDEVEDDAGARATPSISSRVTVEPVNDPPSAGDDSAALLLPDTALLVPVLDNDSDPEGDRLTVVSLDTAGLRGSADILADSAVRYTIGGAFGDLGAGETATETLIYTVADPFGAKTTAMLTITVTGSDTPPPVGPDDPDPGDPGDPGDPDNPDDPDTPPGGANSPPLAADDRFLRSAIAPVAGDLLADNGTGPDRDADGDPLAIASAGGEPPGTAIALASGAMLTVQASGGFSYDPGDAFDGAAPGTTVSDGFSYVLSDGQGGTDTASVTILFELPAEVERVPGTEDDDRFEFDDLDTARRVEGGAGEDTAVLPVTLAEIAIEPIDGGFRLLPVDGEPIDLVSVEQIELTDATIVVDTGETLTKLALIYLAAFDRMPDILGLTFWNAQIAAGVGIDPIADAFASADEFAAIHGGLLDDEDYVRSVYRNATDREGDEPGIAFWTDAIGSGALDRGDLLIAFACSDEVRDLHANAIDDGLLLLA</sequence>
<evidence type="ECO:0000313" key="8">
    <source>
        <dbReference type="Proteomes" id="UP001239909"/>
    </source>
</evidence>
<proteinExistence type="predicted"/>
<dbReference type="EMBL" id="BSYI01000074">
    <property type="protein sequence ID" value="GMG85542.1"/>
    <property type="molecule type" value="Genomic_DNA"/>
</dbReference>
<evidence type="ECO:0000256" key="4">
    <source>
        <dbReference type="SAM" id="MobiDB-lite"/>
    </source>
</evidence>
<evidence type="ECO:0000256" key="3">
    <source>
        <dbReference type="ARBA" id="ARBA00023180"/>
    </source>
</evidence>
<keyword evidence="1" id="KW-0732">Signal</keyword>
<protein>
    <recommendedName>
        <fullName evidence="9">DUF4214 domain-containing protein</fullName>
    </recommendedName>
</protein>
<reference evidence="7 8" key="1">
    <citation type="submission" date="2023-04" db="EMBL/GenBank/DDBJ databases">
        <title>Marinoamorphus aggregata gen. nov., sp. Nov., isolate from tissue of brittle star Ophioplocus japonicus.</title>
        <authorList>
            <person name="Kawano K."/>
            <person name="Sawayama S."/>
            <person name="Nakagawa S."/>
        </authorList>
    </citation>
    <scope>NUCLEOTIDE SEQUENCE [LARGE SCALE GENOMIC DNA]</scope>
    <source>
        <strain evidence="7 8">NKW23</strain>
    </source>
</reference>
<organism evidence="7 8">
    <name type="scientific">Paralimibaculum aggregatum</name>
    <dbReference type="NCBI Taxonomy" id="3036245"/>
    <lineage>
        <taxon>Bacteria</taxon>
        <taxon>Pseudomonadati</taxon>
        <taxon>Pseudomonadota</taxon>
        <taxon>Alphaproteobacteria</taxon>
        <taxon>Rhodobacterales</taxon>
        <taxon>Paracoccaceae</taxon>
        <taxon>Paralimibaculum</taxon>
    </lineage>
</organism>
<evidence type="ECO:0000256" key="2">
    <source>
        <dbReference type="ARBA" id="ARBA00022737"/>
    </source>
</evidence>
<feature type="domain" description="RapA2 cadherin-like" evidence="6">
    <location>
        <begin position="1561"/>
        <end position="1627"/>
    </location>
</feature>
<dbReference type="InterPro" id="IPR039005">
    <property type="entry name" value="CSPG_rpt"/>
</dbReference>